<dbReference type="OrthoDB" id="2012053at2759"/>
<keyword evidence="3" id="KW-0472">Membrane</keyword>
<dbReference type="SMART" id="SM00672">
    <property type="entry name" value="CAP10"/>
    <property type="match status" value="1"/>
</dbReference>
<keyword evidence="3" id="KW-1133">Transmembrane helix</keyword>
<comment type="similarity">
    <text evidence="1">Belongs to the glycosyltransferase 90 family.</text>
</comment>
<dbReference type="Pfam" id="PF05686">
    <property type="entry name" value="Glyco_transf_90"/>
    <property type="match status" value="1"/>
</dbReference>
<dbReference type="InterPro" id="IPR006598">
    <property type="entry name" value="CAP10"/>
</dbReference>
<evidence type="ECO:0000256" key="3">
    <source>
        <dbReference type="SAM" id="Phobius"/>
    </source>
</evidence>
<keyword evidence="3" id="KW-0812">Transmembrane</keyword>
<sequence length="550" mass="63597">MDGRISEVGGYSSPLQHEQQALLFMAPPPKKTTDQRYQADSPLFSVPSNTLEDNWLLPWHRPTLSLFGKRSRRQRTSFALLVVLVLVVAVVWPREQKYATLARIHVDELFARQSKTLKQATARYSLKNNRPPPPGYDKFFEFARQNGCLIDEYDKVHRDFEPFYEIAEHHPTFFLDMLDKAMKIADDSALCLTPFTIKNHNATRGPHYTPFGDDWQHIMDKIAPMLPDMVAVFNYQDEPRVLFNTRRPNAYEFALKKLDTNPFKQGPRPTKEYYEAESPHQCLLPNSARGFGNLTNHVNPFILSSTSTQHTHDLYPILSSARLSSCFADILIPSSYYYDRSGFGARYSFKDNVRWENKKSTIYWRGSTSGGALDGQNYHSFPRVRVVDMSLRRPELIDAAITRLQNCNPDPNNSEHAVCLEEEIRGEYNVETPSQPREEVYKYKYLLDLDGNSFSGRYFGLLRSGSLVFKSSTFSEFFDDWLIPYVHFIPVLPDLSDLEKKIEWAIENDEEARQIQANGLEYATRVLTDNQLDCYHISVFLEHARLQQQP</sequence>
<dbReference type="Proteomes" id="UP000620124">
    <property type="component" value="Unassembled WGS sequence"/>
</dbReference>
<reference evidence="5" key="1">
    <citation type="submission" date="2020-05" db="EMBL/GenBank/DDBJ databases">
        <title>Mycena genomes resolve the evolution of fungal bioluminescence.</title>
        <authorList>
            <person name="Tsai I.J."/>
        </authorList>
    </citation>
    <scope>NUCLEOTIDE SEQUENCE</scope>
    <source>
        <strain evidence="5">CCC161011</strain>
    </source>
</reference>
<evidence type="ECO:0000256" key="1">
    <source>
        <dbReference type="ARBA" id="ARBA00010118"/>
    </source>
</evidence>
<keyword evidence="6" id="KW-1185">Reference proteome</keyword>
<evidence type="ECO:0000256" key="2">
    <source>
        <dbReference type="ARBA" id="ARBA00022679"/>
    </source>
</evidence>
<dbReference type="PANTHER" id="PTHR12203:SF35">
    <property type="entry name" value="PROTEIN O-GLUCOSYLTRANSFERASE 1"/>
    <property type="match status" value="1"/>
</dbReference>
<accession>A0A8H6XPZ4</accession>
<gene>
    <name evidence="5" type="ORF">MVEN_01606000</name>
</gene>
<name>A0A8H6XPZ4_9AGAR</name>
<keyword evidence="2" id="KW-0808">Transferase</keyword>
<dbReference type="AlphaFoldDB" id="A0A8H6XPZ4"/>
<feature type="transmembrane region" description="Helical" evidence="3">
    <location>
        <begin position="76"/>
        <end position="93"/>
    </location>
</feature>
<proteinExistence type="inferred from homology"/>
<comment type="caution">
    <text evidence="5">The sequence shown here is derived from an EMBL/GenBank/DDBJ whole genome shotgun (WGS) entry which is preliminary data.</text>
</comment>
<feature type="domain" description="Glycosyl transferase CAP10" evidence="4">
    <location>
        <begin position="294"/>
        <end position="550"/>
    </location>
</feature>
<organism evidence="5 6">
    <name type="scientific">Mycena venus</name>
    <dbReference type="NCBI Taxonomy" id="2733690"/>
    <lineage>
        <taxon>Eukaryota</taxon>
        <taxon>Fungi</taxon>
        <taxon>Dikarya</taxon>
        <taxon>Basidiomycota</taxon>
        <taxon>Agaricomycotina</taxon>
        <taxon>Agaricomycetes</taxon>
        <taxon>Agaricomycetidae</taxon>
        <taxon>Agaricales</taxon>
        <taxon>Marasmiineae</taxon>
        <taxon>Mycenaceae</taxon>
        <taxon>Mycena</taxon>
    </lineage>
</organism>
<evidence type="ECO:0000259" key="4">
    <source>
        <dbReference type="SMART" id="SM00672"/>
    </source>
</evidence>
<evidence type="ECO:0000313" key="6">
    <source>
        <dbReference type="Proteomes" id="UP000620124"/>
    </source>
</evidence>
<dbReference type="EMBL" id="JACAZI010000013">
    <property type="protein sequence ID" value="KAF7345843.1"/>
    <property type="molecule type" value="Genomic_DNA"/>
</dbReference>
<evidence type="ECO:0000313" key="5">
    <source>
        <dbReference type="EMBL" id="KAF7345843.1"/>
    </source>
</evidence>
<dbReference type="PANTHER" id="PTHR12203">
    <property type="entry name" value="KDEL LYS-ASP-GLU-LEU CONTAINING - RELATED"/>
    <property type="match status" value="1"/>
</dbReference>
<protein>
    <submittedName>
        <fullName evidence="5">CAP10 domain-containing protein</fullName>
    </submittedName>
</protein>
<dbReference type="InterPro" id="IPR051091">
    <property type="entry name" value="O-Glucosyltr/Glycosyltrsf_90"/>
</dbReference>
<dbReference type="GO" id="GO:0016740">
    <property type="term" value="F:transferase activity"/>
    <property type="evidence" value="ECO:0007669"/>
    <property type="project" value="UniProtKB-KW"/>
</dbReference>